<name>A0AAJ6QNN7_9ACAR</name>
<organism evidence="9 10">
    <name type="scientific">Galendromus occidentalis</name>
    <name type="common">western predatory mite</name>
    <dbReference type="NCBI Taxonomy" id="34638"/>
    <lineage>
        <taxon>Eukaryota</taxon>
        <taxon>Metazoa</taxon>
        <taxon>Ecdysozoa</taxon>
        <taxon>Arthropoda</taxon>
        <taxon>Chelicerata</taxon>
        <taxon>Arachnida</taxon>
        <taxon>Acari</taxon>
        <taxon>Parasitiformes</taxon>
        <taxon>Mesostigmata</taxon>
        <taxon>Gamasina</taxon>
        <taxon>Phytoseioidea</taxon>
        <taxon>Phytoseiidae</taxon>
        <taxon>Typhlodrominae</taxon>
        <taxon>Galendromus</taxon>
    </lineage>
</organism>
<gene>
    <name evidence="10" type="primary">LOC100908768</name>
</gene>
<dbReference type="Pfam" id="PF01086">
    <property type="entry name" value="Clathrin_lg_ch"/>
    <property type="match status" value="1"/>
</dbReference>
<dbReference type="GO" id="GO:0072583">
    <property type="term" value="P:clathrin-dependent endocytosis"/>
    <property type="evidence" value="ECO:0007669"/>
    <property type="project" value="TreeGrafter"/>
</dbReference>
<dbReference type="PANTHER" id="PTHR10639:SF7">
    <property type="entry name" value="CLATHRIN LIGHT CHAIN"/>
    <property type="match status" value="1"/>
</dbReference>
<dbReference type="GO" id="GO:0099631">
    <property type="term" value="C:postsynaptic endocytic zone cytoplasmic component"/>
    <property type="evidence" value="ECO:0007669"/>
    <property type="project" value="TreeGrafter"/>
</dbReference>
<evidence type="ECO:0000256" key="4">
    <source>
        <dbReference type="ARBA" id="ARBA00023176"/>
    </source>
</evidence>
<dbReference type="GO" id="GO:0005198">
    <property type="term" value="F:structural molecule activity"/>
    <property type="evidence" value="ECO:0007669"/>
    <property type="project" value="InterPro"/>
</dbReference>
<evidence type="ECO:0000256" key="8">
    <source>
        <dbReference type="SAM" id="MobiDB-lite"/>
    </source>
</evidence>
<dbReference type="GeneID" id="100908768"/>
<feature type="coiled-coil region" evidence="7">
    <location>
        <begin position="85"/>
        <end position="138"/>
    </location>
</feature>
<keyword evidence="7" id="KW-0175">Coiled coil</keyword>
<dbReference type="Proteomes" id="UP000694867">
    <property type="component" value="Unplaced"/>
</dbReference>
<evidence type="ECO:0000256" key="2">
    <source>
        <dbReference type="ARBA" id="ARBA00005263"/>
    </source>
</evidence>
<accession>A0AAJ6QNN7</accession>
<dbReference type="GO" id="GO:0030132">
    <property type="term" value="C:clathrin coat of coated pit"/>
    <property type="evidence" value="ECO:0007669"/>
    <property type="project" value="InterPro"/>
</dbReference>
<dbReference type="AlphaFoldDB" id="A0AAJ6QNN7"/>
<sequence>MSEFGNNLEEDPAAEFLAREQADLAGIVDEDVTAAINTEQLQQTNGHENDEIMNHGLPETNGISAHPAVPREEPEKIRKWRGEQKKLIEQKDAQEEVRKKELREEAQKELEEWYVRYREQIEKAKQTNRELSKNAEKEYVAEKSSKGEEWEGIAKMCDFNPKSARHTKDVSRMKSMILQLKQAPPNTTSKA</sequence>
<keyword evidence="9" id="KW-1185">Reference proteome</keyword>
<evidence type="ECO:0000313" key="9">
    <source>
        <dbReference type="Proteomes" id="UP000694867"/>
    </source>
</evidence>
<keyword evidence="3 6" id="KW-0472">Membrane</keyword>
<evidence type="ECO:0000313" key="10">
    <source>
        <dbReference type="RefSeq" id="XP_003738861.1"/>
    </source>
</evidence>
<dbReference type="KEGG" id="goe:100908768"/>
<protein>
    <recommendedName>
        <fullName evidence="6">Clathrin light chain</fullName>
    </recommendedName>
</protein>
<dbReference type="CTD" id="1178"/>
<dbReference type="PROSITE" id="PS00581">
    <property type="entry name" value="CLATHRIN_LIGHT_CHN_2"/>
    <property type="match status" value="1"/>
</dbReference>
<dbReference type="RefSeq" id="XP_003738861.1">
    <property type="nucleotide sequence ID" value="XM_003738813.1"/>
</dbReference>
<evidence type="ECO:0000256" key="7">
    <source>
        <dbReference type="SAM" id="Coils"/>
    </source>
</evidence>
<dbReference type="PANTHER" id="PTHR10639">
    <property type="entry name" value="CLATHRIN LIGHT CHAIN"/>
    <property type="match status" value="1"/>
</dbReference>
<dbReference type="GO" id="GO:0030672">
    <property type="term" value="C:synaptic vesicle membrane"/>
    <property type="evidence" value="ECO:0007669"/>
    <property type="project" value="TreeGrafter"/>
</dbReference>
<evidence type="ECO:0000256" key="1">
    <source>
        <dbReference type="ARBA" id="ARBA00004180"/>
    </source>
</evidence>
<comment type="function">
    <text evidence="6">Clathrin is the major protein of the polyhedral coat of coated pits and vesicles.</text>
</comment>
<evidence type="ECO:0000256" key="6">
    <source>
        <dbReference type="RuleBase" id="RU363137"/>
    </source>
</evidence>
<comment type="similarity">
    <text evidence="2 6">Belongs to the clathrin light chain family.</text>
</comment>
<dbReference type="InterPro" id="IPR000996">
    <property type="entry name" value="Clathrin_L-chain"/>
</dbReference>
<evidence type="ECO:0000256" key="3">
    <source>
        <dbReference type="ARBA" id="ARBA00023136"/>
    </source>
</evidence>
<evidence type="ECO:0000256" key="5">
    <source>
        <dbReference type="ARBA" id="ARBA00023329"/>
    </source>
</evidence>
<feature type="region of interest" description="Disordered" evidence="8">
    <location>
        <begin position="42"/>
        <end position="76"/>
    </location>
</feature>
<keyword evidence="4 6" id="KW-0168">Coated pit</keyword>
<dbReference type="GO" id="GO:0030130">
    <property type="term" value="C:clathrin coat of trans-Golgi network vesicle"/>
    <property type="evidence" value="ECO:0007669"/>
    <property type="project" value="InterPro"/>
</dbReference>
<keyword evidence="5 6" id="KW-0968">Cytoplasmic vesicle</keyword>
<dbReference type="GO" id="GO:0006886">
    <property type="term" value="P:intracellular protein transport"/>
    <property type="evidence" value="ECO:0007669"/>
    <property type="project" value="InterPro"/>
</dbReference>
<dbReference type="GO" id="GO:0032050">
    <property type="term" value="F:clathrin heavy chain binding"/>
    <property type="evidence" value="ECO:0007669"/>
    <property type="project" value="TreeGrafter"/>
</dbReference>
<comment type="subcellular location">
    <subcellularLocation>
        <location evidence="1 6">Cytoplasmic vesicle membrane</location>
        <topology evidence="1 6">Peripheral membrane protein</topology>
        <orientation evidence="1 6">Cytoplasmic side</orientation>
    </subcellularLocation>
    <subcellularLocation>
        <location evidence="6">Membrane</location>
        <location evidence="6">Coated pit</location>
        <topology evidence="6">Peripheral membrane protein</topology>
        <orientation evidence="6">Cytoplasmic side</orientation>
    </subcellularLocation>
    <text evidence="6">Cytoplasmic face of coated pits and vesicles.</text>
</comment>
<proteinExistence type="inferred from homology"/>
<reference evidence="10" key="1">
    <citation type="submission" date="2025-08" db="UniProtKB">
        <authorList>
            <consortium name="RefSeq"/>
        </authorList>
    </citation>
    <scope>IDENTIFICATION</scope>
</reference>